<evidence type="ECO:0000313" key="3">
    <source>
        <dbReference type="Proteomes" id="UP000708208"/>
    </source>
</evidence>
<keyword evidence="1" id="KW-0812">Transmembrane</keyword>
<comment type="caution">
    <text evidence="2">The sequence shown here is derived from an EMBL/GenBank/DDBJ whole genome shotgun (WGS) entry which is preliminary data.</text>
</comment>
<feature type="non-terminal residue" evidence="2">
    <location>
        <position position="1"/>
    </location>
</feature>
<evidence type="ECO:0000256" key="1">
    <source>
        <dbReference type="SAM" id="Phobius"/>
    </source>
</evidence>
<keyword evidence="1" id="KW-0472">Membrane</keyword>
<sequence length="166" mass="19002">MRIIQYRNQGIGNFVVNGAHFYFLRQSNYSDNHGTEDFTCADYLWGSIYFILTSVERCVYHFGVVTTVIITIAIGRVTRAYTDHLKEMKQGSEINFPEVLTVMEEIYELIKKCSDCFGSVYCQLCIFMIPLYATHLNVFSRLKILQQVSILYNLTGVLLVVLPAAS</sequence>
<organism evidence="2 3">
    <name type="scientific">Allacma fusca</name>
    <dbReference type="NCBI Taxonomy" id="39272"/>
    <lineage>
        <taxon>Eukaryota</taxon>
        <taxon>Metazoa</taxon>
        <taxon>Ecdysozoa</taxon>
        <taxon>Arthropoda</taxon>
        <taxon>Hexapoda</taxon>
        <taxon>Collembola</taxon>
        <taxon>Symphypleona</taxon>
        <taxon>Sminthuridae</taxon>
        <taxon>Allacma</taxon>
    </lineage>
</organism>
<feature type="transmembrane region" description="Helical" evidence="1">
    <location>
        <begin position="59"/>
        <end position="78"/>
    </location>
</feature>
<protein>
    <submittedName>
        <fullName evidence="2">Uncharacterized protein</fullName>
    </submittedName>
</protein>
<feature type="transmembrane region" description="Helical" evidence="1">
    <location>
        <begin position="144"/>
        <end position="165"/>
    </location>
</feature>
<accession>A0A8J2L105</accession>
<feature type="transmembrane region" description="Helical" evidence="1">
    <location>
        <begin position="120"/>
        <end position="138"/>
    </location>
</feature>
<dbReference type="Proteomes" id="UP000708208">
    <property type="component" value="Unassembled WGS sequence"/>
</dbReference>
<gene>
    <name evidence="2" type="ORF">AFUS01_LOCUS33661</name>
</gene>
<dbReference type="AlphaFoldDB" id="A0A8J2L105"/>
<keyword evidence="3" id="KW-1185">Reference proteome</keyword>
<dbReference type="EMBL" id="CAJVCH010529491">
    <property type="protein sequence ID" value="CAG7823443.1"/>
    <property type="molecule type" value="Genomic_DNA"/>
</dbReference>
<reference evidence="2" key="1">
    <citation type="submission" date="2021-06" db="EMBL/GenBank/DDBJ databases">
        <authorList>
            <person name="Hodson N. C."/>
            <person name="Mongue J. A."/>
            <person name="Jaron S. K."/>
        </authorList>
    </citation>
    <scope>NUCLEOTIDE SEQUENCE</scope>
</reference>
<evidence type="ECO:0000313" key="2">
    <source>
        <dbReference type="EMBL" id="CAG7823443.1"/>
    </source>
</evidence>
<name>A0A8J2L105_9HEXA</name>
<keyword evidence="1" id="KW-1133">Transmembrane helix</keyword>
<proteinExistence type="predicted"/>